<dbReference type="EMBL" id="KK914323">
    <property type="protein sequence ID" value="KDP41051.1"/>
    <property type="molecule type" value="Genomic_DNA"/>
</dbReference>
<proteinExistence type="predicted"/>
<evidence type="ECO:0000313" key="1">
    <source>
        <dbReference type="EMBL" id="KDP41051.1"/>
    </source>
</evidence>
<reference evidence="1 2" key="1">
    <citation type="journal article" date="2014" name="PLoS ONE">
        <title>Global Analysis of Gene Expression Profiles in Physic Nut (Jatropha curcas L.) Seedlings Exposed to Salt Stress.</title>
        <authorList>
            <person name="Zhang L."/>
            <person name="Zhang C."/>
            <person name="Wu P."/>
            <person name="Chen Y."/>
            <person name="Li M."/>
            <person name="Jiang H."/>
            <person name="Wu G."/>
        </authorList>
    </citation>
    <scope>NUCLEOTIDE SEQUENCE [LARGE SCALE GENOMIC DNA]</scope>
    <source>
        <strain evidence="2">cv. GZQX0401</strain>
        <tissue evidence="1">Young leaves</tissue>
    </source>
</reference>
<sequence>MLSTRSIRLEQDIAVAQRGSAATDHLAFMPGTYAIFVRTQLLFHIPPLTEFDPFVEAEDLDEAAACNSKHGCQCWQARAQTSCLFLFYSKQHWSNYTGMLEMHFVSISNYNEVSQFYEAACLKLVVARLSEFNIIPKRIPMVEEVPVVPQLNIDPASLILPIFDFSAYEIPSYDFDADVVPLQPLVDCALSMDCTSPYWPSLVCFCILTQYLLLNGIDGY</sequence>
<accession>A0A067KXW0</accession>
<protein>
    <submittedName>
        <fullName evidence="1">Uncharacterized protein</fullName>
    </submittedName>
</protein>
<organism evidence="1 2">
    <name type="scientific">Jatropha curcas</name>
    <name type="common">Barbados nut</name>
    <dbReference type="NCBI Taxonomy" id="180498"/>
    <lineage>
        <taxon>Eukaryota</taxon>
        <taxon>Viridiplantae</taxon>
        <taxon>Streptophyta</taxon>
        <taxon>Embryophyta</taxon>
        <taxon>Tracheophyta</taxon>
        <taxon>Spermatophyta</taxon>
        <taxon>Magnoliopsida</taxon>
        <taxon>eudicotyledons</taxon>
        <taxon>Gunneridae</taxon>
        <taxon>Pentapetalae</taxon>
        <taxon>rosids</taxon>
        <taxon>fabids</taxon>
        <taxon>Malpighiales</taxon>
        <taxon>Euphorbiaceae</taxon>
        <taxon>Crotonoideae</taxon>
        <taxon>Jatropheae</taxon>
        <taxon>Jatropha</taxon>
    </lineage>
</organism>
<dbReference type="Proteomes" id="UP000027138">
    <property type="component" value="Unassembled WGS sequence"/>
</dbReference>
<dbReference type="AlphaFoldDB" id="A0A067KXW0"/>
<keyword evidence="2" id="KW-1185">Reference proteome</keyword>
<name>A0A067KXW0_JATCU</name>
<gene>
    <name evidence="1" type="ORF">JCGZ_03157</name>
</gene>
<evidence type="ECO:0000313" key="2">
    <source>
        <dbReference type="Proteomes" id="UP000027138"/>
    </source>
</evidence>